<protein>
    <submittedName>
        <fullName evidence="1">Sporulation inhibitor A</fullName>
    </submittedName>
</protein>
<dbReference type="InterPro" id="IPR015064">
    <property type="entry name" value="Sda"/>
</dbReference>
<organism evidence="1 2">
    <name type="scientific">Cytobacillus oceanisediminis</name>
    <dbReference type="NCBI Taxonomy" id="665099"/>
    <lineage>
        <taxon>Bacteria</taxon>
        <taxon>Bacillati</taxon>
        <taxon>Bacillota</taxon>
        <taxon>Bacilli</taxon>
        <taxon>Bacillales</taxon>
        <taxon>Bacillaceae</taxon>
        <taxon>Cytobacillus</taxon>
    </lineage>
</organism>
<proteinExistence type="predicted"/>
<dbReference type="Gene3D" id="1.10.287.1100">
    <property type="entry name" value="Sporulation inhibitor A"/>
    <property type="match status" value="1"/>
</dbReference>
<sequence>MTLQTMSDDLLISSYLYAVKININPDFIALLYCEIERRNIKHLLTIEQSNKI</sequence>
<dbReference type="EMBL" id="SOEE01000021">
    <property type="protein sequence ID" value="TDX36361.1"/>
    <property type="molecule type" value="Genomic_DNA"/>
</dbReference>
<dbReference type="RefSeq" id="WP_113885852.1">
    <property type="nucleotide sequence ID" value="NZ_SOEE01000021.1"/>
</dbReference>
<gene>
    <name evidence="1" type="ORF">DFO72_12120</name>
</gene>
<dbReference type="Proteomes" id="UP000295513">
    <property type="component" value="Unassembled WGS sequence"/>
</dbReference>
<dbReference type="Pfam" id="PF08970">
    <property type="entry name" value="Sda"/>
    <property type="match status" value="1"/>
</dbReference>
<accession>A0A4R8G3M0</accession>
<dbReference type="InterPro" id="IPR036916">
    <property type="entry name" value="Sda_sf"/>
</dbReference>
<dbReference type="SUPFAM" id="SSF100985">
    <property type="entry name" value="Sporulation inhibitor Sda"/>
    <property type="match status" value="1"/>
</dbReference>
<evidence type="ECO:0000313" key="1">
    <source>
        <dbReference type="EMBL" id="TDX36361.1"/>
    </source>
</evidence>
<reference evidence="1 2" key="1">
    <citation type="submission" date="2019-03" db="EMBL/GenBank/DDBJ databases">
        <title>Freshwater and sediment microbial communities from various areas in North America, analyzing microbe dynamics in response to fracking.</title>
        <authorList>
            <person name="Lamendella R."/>
        </authorList>
    </citation>
    <scope>NUCLEOTIDE SEQUENCE [LARGE SCALE GENOMIC DNA]</scope>
    <source>
        <strain evidence="1 2">13_TX</strain>
    </source>
</reference>
<name>A0A4R8G3M0_9BACI</name>
<dbReference type="AlphaFoldDB" id="A0A4R8G3M0"/>
<comment type="caution">
    <text evidence="1">The sequence shown here is derived from an EMBL/GenBank/DDBJ whole genome shotgun (WGS) entry which is preliminary data.</text>
</comment>
<evidence type="ECO:0000313" key="2">
    <source>
        <dbReference type="Proteomes" id="UP000295513"/>
    </source>
</evidence>